<dbReference type="EMBL" id="SZOH01001919">
    <property type="protein sequence ID" value="TKI98357.1"/>
    <property type="molecule type" value="Genomic_DNA"/>
</dbReference>
<proteinExistence type="predicted"/>
<feature type="non-terminal residue" evidence="2">
    <location>
        <position position="21"/>
    </location>
</feature>
<keyword evidence="2" id="KW-0548">Nucleotidyltransferase</keyword>
<reference evidence="2 3" key="1">
    <citation type="journal article" date="2019" name="Environ. Microbiol.">
        <title>An active ?-lactamase is a part of an orchestrated cell wall stress resistance network of Bacillus subtilis and related rhizosphere species.</title>
        <authorList>
            <person name="Bucher T."/>
            <person name="Keren-Paz A."/>
            <person name="Hausser J."/>
            <person name="Olender T."/>
            <person name="Cytryn E."/>
            <person name="Kolodkin-Gal I."/>
        </authorList>
    </citation>
    <scope>NUCLEOTIDE SEQUENCE [LARGE SCALE GENOMIC DNA]</scope>
    <source>
        <strain evidence="2 3">I32</strain>
    </source>
</reference>
<dbReference type="GO" id="GO:0003899">
    <property type="term" value="F:DNA-directed RNA polymerase activity"/>
    <property type="evidence" value="ECO:0007669"/>
    <property type="project" value="UniProtKB-EC"/>
</dbReference>
<organism evidence="2 3">
    <name type="scientific">Bacillus cereus</name>
    <dbReference type="NCBI Taxonomy" id="1396"/>
    <lineage>
        <taxon>Bacteria</taxon>
        <taxon>Bacillati</taxon>
        <taxon>Bacillota</taxon>
        <taxon>Bacilli</taxon>
        <taxon>Bacillales</taxon>
        <taxon>Bacillaceae</taxon>
        <taxon>Bacillus</taxon>
        <taxon>Bacillus cereus group</taxon>
    </lineage>
</organism>
<gene>
    <name evidence="2" type="ORF">FC695_24340</name>
</gene>
<dbReference type="AlphaFoldDB" id="A0A9X9A6N5"/>
<comment type="caution">
    <text evidence="2">The sequence shown here is derived from an EMBL/GenBank/DDBJ whole genome shotgun (WGS) entry which is preliminary data.</text>
</comment>
<dbReference type="Proteomes" id="UP000308444">
    <property type="component" value="Unassembled WGS sequence"/>
</dbReference>
<evidence type="ECO:0000313" key="3">
    <source>
        <dbReference type="Proteomes" id="UP000308444"/>
    </source>
</evidence>
<evidence type="ECO:0000313" key="2">
    <source>
        <dbReference type="EMBL" id="TKI98357.1"/>
    </source>
</evidence>
<evidence type="ECO:0000256" key="1">
    <source>
        <dbReference type="SAM" id="MobiDB-lite"/>
    </source>
</evidence>
<sequence>MKSNEKNFIKRLQRQKEDALE</sequence>
<protein>
    <submittedName>
        <fullName evidence="2">RNA polymerase subunit sigma-70</fullName>
        <ecNumber evidence="2">2.7.7.6</ecNumber>
    </submittedName>
</protein>
<name>A0A9X9A6N5_BACCE</name>
<accession>A0A9X9A6N5</accession>
<keyword evidence="2" id="KW-0808">Transferase</keyword>
<dbReference type="EC" id="2.7.7.6" evidence="2"/>
<feature type="region of interest" description="Disordered" evidence="1">
    <location>
        <begin position="1"/>
        <end position="21"/>
    </location>
</feature>